<organism evidence="2">
    <name type="scientific">uncultured Solirubrobacteraceae bacterium</name>
    <dbReference type="NCBI Taxonomy" id="1162706"/>
    <lineage>
        <taxon>Bacteria</taxon>
        <taxon>Bacillati</taxon>
        <taxon>Actinomycetota</taxon>
        <taxon>Thermoleophilia</taxon>
        <taxon>Solirubrobacterales</taxon>
        <taxon>Solirubrobacteraceae</taxon>
        <taxon>environmental samples</taxon>
    </lineage>
</organism>
<gene>
    <name evidence="2" type="ORF">AVDCRST_MAG67-1397</name>
</gene>
<reference evidence="2" key="1">
    <citation type="submission" date="2020-02" db="EMBL/GenBank/DDBJ databases">
        <authorList>
            <person name="Meier V. D."/>
        </authorList>
    </citation>
    <scope>NUCLEOTIDE SEQUENCE</scope>
    <source>
        <strain evidence="2">AVDCRST_MAG67</strain>
    </source>
</reference>
<proteinExistence type="predicted"/>
<dbReference type="AlphaFoldDB" id="A0A6J4SBR0"/>
<keyword evidence="1" id="KW-0472">Membrane</keyword>
<keyword evidence="1" id="KW-0812">Transmembrane</keyword>
<accession>A0A6J4SBR0</accession>
<sequence>MSVHVGGLIVGVVMLAFGVGGTYAAIALIRNRHGLGDRLLKHYAGYPGRGGWRRASAGDSSYRSSEGTTLLAFHYVPKTMRQVKLVGWSVLAPGLFVTALGLLFTVGAFTGAVE</sequence>
<name>A0A6J4SBR0_9ACTN</name>
<evidence type="ECO:0000313" key="2">
    <source>
        <dbReference type="EMBL" id="CAA9491391.1"/>
    </source>
</evidence>
<protein>
    <submittedName>
        <fullName evidence="2">Uncharacterized protein</fullName>
    </submittedName>
</protein>
<keyword evidence="1" id="KW-1133">Transmembrane helix</keyword>
<feature type="transmembrane region" description="Helical" evidence="1">
    <location>
        <begin position="6"/>
        <end position="29"/>
    </location>
</feature>
<dbReference type="EMBL" id="CADCVQ010000063">
    <property type="protein sequence ID" value="CAA9491391.1"/>
    <property type="molecule type" value="Genomic_DNA"/>
</dbReference>
<evidence type="ECO:0000256" key="1">
    <source>
        <dbReference type="SAM" id="Phobius"/>
    </source>
</evidence>
<feature type="transmembrane region" description="Helical" evidence="1">
    <location>
        <begin position="85"/>
        <end position="109"/>
    </location>
</feature>